<dbReference type="PANTHER" id="PTHR40032:SF1">
    <property type="entry name" value="EXPORTED PROTEIN"/>
    <property type="match status" value="1"/>
</dbReference>
<keyword evidence="1" id="KW-0472">Membrane</keyword>
<comment type="caution">
    <text evidence="3">The sequence shown here is derived from an EMBL/GenBank/DDBJ whole genome shotgun (WGS) entry which is preliminary data.</text>
</comment>
<dbReference type="Proteomes" id="UP000724672">
    <property type="component" value="Unassembled WGS sequence"/>
</dbReference>
<reference evidence="3" key="1">
    <citation type="submission" date="2019-12" db="EMBL/GenBank/DDBJ databases">
        <title>Clostridiaceae gen. nov. sp. nov., isolated from sediment in Xinjiang, China.</title>
        <authorList>
            <person name="Zhang R."/>
        </authorList>
    </citation>
    <scope>NUCLEOTIDE SEQUENCE</scope>
    <source>
        <strain evidence="3">D2Q-11</strain>
    </source>
</reference>
<feature type="domain" description="Putative amidase" evidence="2">
    <location>
        <begin position="202"/>
        <end position="360"/>
    </location>
</feature>
<accession>A0A942UQA1</accession>
<gene>
    <name evidence="3" type="ORF">GOQ27_02510</name>
</gene>
<dbReference type="EMBL" id="WSFT01000015">
    <property type="protein sequence ID" value="MBS4537314.1"/>
    <property type="molecule type" value="Genomic_DNA"/>
</dbReference>
<organism evidence="3 4">
    <name type="scientific">Anaeromonas frigoriresistens</name>
    <dbReference type="NCBI Taxonomy" id="2683708"/>
    <lineage>
        <taxon>Bacteria</taxon>
        <taxon>Bacillati</taxon>
        <taxon>Bacillota</taxon>
        <taxon>Tissierellia</taxon>
        <taxon>Tissierellales</taxon>
        <taxon>Thermohalobacteraceae</taxon>
        <taxon>Anaeromonas</taxon>
    </lineage>
</organism>
<dbReference type="Pfam" id="PF12671">
    <property type="entry name" value="Amidase_6"/>
    <property type="match status" value="1"/>
</dbReference>
<keyword evidence="1" id="KW-1133">Transmembrane helix</keyword>
<sequence>MIIVIRKKILVAILLFAIVVLSIIFFIGTRDIKSVFNSEDYNTIISDNIMLRNNSILSKNQEDIKKLYDLDKKYGVWAYEHEINKMKYLHKWSEKQGIKFISIKSNPIINWVKEYEEKTTLNLTVSTEYKYVYKDDVESISTFRIGTYHLIDIQNQNDEWIIIKDWYDDPFADILSLKEEYMDNIKKIILEGKKDNIELSERRKKAIEYADKYIGAADDGSNDYKYNKDYKNYNSLGGDCANFASQALHEGGKFEKNYSWNYIKDGTRAWVNAQGFKDYMIYSGRGSLIAHGDYNKVLQSSYQLLPGDFIAYEKKGKVVHISMVTGIDSKGYRLVNCHNTDRYRVPWDLGFSASKIKYWFVRVNY</sequence>
<keyword evidence="4" id="KW-1185">Reference proteome</keyword>
<name>A0A942UQA1_9FIRM</name>
<evidence type="ECO:0000313" key="4">
    <source>
        <dbReference type="Proteomes" id="UP000724672"/>
    </source>
</evidence>
<keyword evidence="1" id="KW-0812">Transmembrane</keyword>
<proteinExistence type="predicted"/>
<dbReference type="Gene3D" id="3.90.1720.10">
    <property type="entry name" value="endopeptidase domain like (from Nostoc punctiforme)"/>
    <property type="match status" value="1"/>
</dbReference>
<dbReference type="InterPro" id="IPR024301">
    <property type="entry name" value="Amidase_6"/>
</dbReference>
<protein>
    <submittedName>
        <fullName evidence="3">Amidase domain-containing protein</fullName>
    </submittedName>
</protein>
<evidence type="ECO:0000313" key="3">
    <source>
        <dbReference type="EMBL" id="MBS4537314.1"/>
    </source>
</evidence>
<dbReference type="RefSeq" id="WP_203365243.1">
    <property type="nucleotide sequence ID" value="NZ_WSFT01000015.1"/>
</dbReference>
<evidence type="ECO:0000256" key="1">
    <source>
        <dbReference type="SAM" id="Phobius"/>
    </source>
</evidence>
<dbReference type="AlphaFoldDB" id="A0A942UQA1"/>
<evidence type="ECO:0000259" key="2">
    <source>
        <dbReference type="Pfam" id="PF12671"/>
    </source>
</evidence>
<dbReference type="PANTHER" id="PTHR40032">
    <property type="entry name" value="EXPORTED PROTEIN-RELATED"/>
    <property type="match status" value="1"/>
</dbReference>
<feature type="transmembrane region" description="Helical" evidence="1">
    <location>
        <begin position="9"/>
        <end position="28"/>
    </location>
</feature>